<evidence type="ECO:0000256" key="5">
    <source>
        <dbReference type="ARBA" id="ARBA00022692"/>
    </source>
</evidence>
<protein>
    <recommendedName>
        <fullName evidence="8">Bcr/CflA family efflux transporter</fullName>
    </recommendedName>
</protein>
<dbReference type="Gene3D" id="1.20.1720.10">
    <property type="entry name" value="Multidrug resistance protein D"/>
    <property type="match status" value="1"/>
</dbReference>
<gene>
    <name evidence="10" type="ORF">AQZ52_07735</name>
</gene>
<dbReference type="InterPro" id="IPR011701">
    <property type="entry name" value="MFS"/>
</dbReference>
<keyword evidence="4" id="KW-1003">Cell membrane</keyword>
<dbReference type="AlphaFoldDB" id="A0A124JW83"/>
<dbReference type="InterPro" id="IPR036259">
    <property type="entry name" value="MFS_trans_sf"/>
</dbReference>
<dbReference type="NCBIfam" id="TIGR00710">
    <property type="entry name" value="efflux_Bcr_CflA"/>
    <property type="match status" value="1"/>
</dbReference>
<evidence type="ECO:0000256" key="4">
    <source>
        <dbReference type="ARBA" id="ARBA00022475"/>
    </source>
</evidence>
<feature type="transmembrane region" description="Helical" evidence="8">
    <location>
        <begin position="292"/>
        <end position="309"/>
    </location>
</feature>
<dbReference type="PROSITE" id="PS50850">
    <property type="entry name" value="MFS"/>
    <property type="match status" value="1"/>
</dbReference>
<feature type="transmembrane region" description="Helical" evidence="8">
    <location>
        <begin position="177"/>
        <end position="197"/>
    </location>
</feature>
<feature type="transmembrane region" description="Helical" evidence="8">
    <location>
        <begin position="148"/>
        <end position="171"/>
    </location>
</feature>
<feature type="transmembrane region" description="Helical" evidence="8">
    <location>
        <begin position="61"/>
        <end position="81"/>
    </location>
</feature>
<keyword evidence="5 8" id="KW-0812">Transmembrane</keyword>
<keyword evidence="6 8" id="KW-1133">Transmembrane helix</keyword>
<evidence type="ECO:0000256" key="7">
    <source>
        <dbReference type="ARBA" id="ARBA00023136"/>
    </source>
</evidence>
<feature type="transmembrane region" description="Helical" evidence="8">
    <location>
        <begin position="359"/>
        <end position="377"/>
    </location>
</feature>
<feature type="transmembrane region" description="Helical" evidence="8">
    <location>
        <begin position="114"/>
        <end position="136"/>
    </location>
</feature>
<evidence type="ECO:0000256" key="6">
    <source>
        <dbReference type="ARBA" id="ARBA00022989"/>
    </source>
</evidence>
<dbReference type="Proteomes" id="UP000058012">
    <property type="component" value="Unassembled WGS sequence"/>
</dbReference>
<dbReference type="InterPro" id="IPR020846">
    <property type="entry name" value="MFS_dom"/>
</dbReference>
<dbReference type="InterPro" id="IPR004812">
    <property type="entry name" value="Efflux_drug-R_Bcr/CmlA"/>
</dbReference>
<comment type="caution">
    <text evidence="10">The sequence shown here is derived from an EMBL/GenBank/DDBJ whole genome shotgun (WGS) entry which is preliminary data.</text>
</comment>
<dbReference type="GO" id="GO:1990961">
    <property type="term" value="P:xenobiotic detoxification by transmembrane export across the plasma membrane"/>
    <property type="evidence" value="ECO:0007669"/>
    <property type="project" value="InterPro"/>
</dbReference>
<feature type="transmembrane region" description="Helical" evidence="8">
    <location>
        <begin position="88"/>
        <end position="108"/>
    </location>
</feature>
<dbReference type="PANTHER" id="PTHR23502">
    <property type="entry name" value="MAJOR FACILITATOR SUPERFAMILY"/>
    <property type="match status" value="1"/>
</dbReference>
<feature type="transmembrane region" description="Helical" evidence="8">
    <location>
        <begin position="383"/>
        <end position="401"/>
    </location>
</feature>
<evidence type="ECO:0000256" key="8">
    <source>
        <dbReference type="RuleBase" id="RU365088"/>
    </source>
</evidence>
<comment type="subcellular location">
    <subcellularLocation>
        <location evidence="8">Cell inner membrane</location>
        <topology evidence="8">Multi-pass membrane protein</topology>
    </subcellularLocation>
    <subcellularLocation>
        <location evidence="1">Cell membrane</location>
        <topology evidence="1">Multi-pass membrane protein</topology>
    </subcellularLocation>
</comment>
<sequence length="427" mass="45107">MATLPSTPTGTAGAPRMGPREFVVLMAMSMALQALAIDAMLPALAGIAQELAISDPNRRQLIVGVFLLAAGLGALVPGSLADRYGRRPVLLCSLALYIVFSLGCALVTEFNTLLALRAAQALGSAGLSVLPSAIIRDRHGGDAMARQMSTITVIFMLVPMVAPSIGLAVLMVAGWRWIFALLAVMGLVVGLWVWLRLEETLDPANRQPIQPRAIATNMVTAASNRASFGYVVGGGLILSALFGYVNCAQQLVGEHFGAGAYFPLIFGATALCMAFASFFNSRIVERFGARRVSHAAVLISIALSALQVWNASRPGETLLEFMPVIALNICMVGFIGANFSSIALQPFAHMAGAASSVQAFLRMVIGSGLGMLFGLAYDGTARPLALAFLGCGLSALVLVLWSEHGHLFRRINPRGALREVLLPDTHC</sequence>
<evidence type="ECO:0000313" key="10">
    <source>
        <dbReference type="EMBL" id="KUR73067.1"/>
    </source>
</evidence>
<dbReference type="CDD" id="cd17320">
    <property type="entry name" value="MFS_MdfA_MDR_like"/>
    <property type="match status" value="1"/>
</dbReference>
<proteinExistence type="inferred from homology"/>
<evidence type="ECO:0000256" key="3">
    <source>
        <dbReference type="ARBA" id="ARBA00022448"/>
    </source>
</evidence>
<dbReference type="SUPFAM" id="SSF103473">
    <property type="entry name" value="MFS general substrate transporter"/>
    <property type="match status" value="1"/>
</dbReference>
<evidence type="ECO:0000256" key="2">
    <source>
        <dbReference type="ARBA" id="ARBA00006236"/>
    </source>
</evidence>
<organism evidence="10 11">
    <name type="scientific">Novosphingobium fuchskuhlense</name>
    <dbReference type="NCBI Taxonomy" id="1117702"/>
    <lineage>
        <taxon>Bacteria</taxon>
        <taxon>Pseudomonadati</taxon>
        <taxon>Pseudomonadota</taxon>
        <taxon>Alphaproteobacteria</taxon>
        <taxon>Sphingomonadales</taxon>
        <taxon>Sphingomonadaceae</taxon>
        <taxon>Novosphingobium</taxon>
    </lineage>
</organism>
<keyword evidence="8" id="KW-0997">Cell inner membrane</keyword>
<dbReference type="OrthoDB" id="9800416at2"/>
<feature type="transmembrane region" description="Helical" evidence="8">
    <location>
        <begin position="321"/>
        <end position="347"/>
    </location>
</feature>
<dbReference type="GO" id="GO:0042910">
    <property type="term" value="F:xenobiotic transmembrane transporter activity"/>
    <property type="evidence" value="ECO:0007669"/>
    <property type="project" value="InterPro"/>
</dbReference>
<dbReference type="EMBL" id="LLZS01000003">
    <property type="protein sequence ID" value="KUR73067.1"/>
    <property type="molecule type" value="Genomic_DNA"/>
</dbReference>
<dbReference type="RefSeq" id="WP_067908103.1">
    <property type="nucleotide sequence ID" value="NZ_KQ954244.1"/>
</dbReference>
<dbReference type="GO" id="GO:0005886">
    <property type="term" value="C:plasma membrane"/>
    <property type="evidence" value="ECO:0007669"/>
    <property type="project" value="UniProtKB-SubCell"/>
</dbReference>
<feature type="transmembrane region" description="Helical" evidence="8">
    <location>
        <begin position="228"/>
        <end position="246"/>
    </location>
</feature>
<name>A0A124JW83_9SPHN</name>
<keyword evidence="3 8" id="KW-0813">Transport</keyword>
<dbReference type="Pfam" id="PF07690">
    <property type="entry name" value="MFS_1"/>
    <property type="match status" value="1"/>
</dbReference>
<accession>A0A124JW83</accession>
<feature type="transmembrane region" description="Helical" evidence="8">
    <location>
        <begin position="258"/>
        <end position="280"/>
    </location>
</feature>
<feature type="transmembrane region" description="Helical" evidence="8">
    <location>
        <begin position="22"/>
        <end position="41"/>
    </location>
</feature>
<evidence type="ECO:0000313" key="11">
    <source>
        <dbReference type="Proteomes" id="UP000058012"/>
    </source>
</evidence>
<dbReference type="PANTHER" id="PTHR23502:SF132">
    <property type="entry name" value="POLYAMINE TRANSPORTER 2-RELATED"/>
    <property type="match status" value="1"/>
</dbReference>
<evidence type="ECO:0000259" key="9">
    <source>
        <dbReference type="PROSITE" id="PS50850"/>
    </source>
</evidence>
<feature type="domain" description="Major facilitator superfamily (MFS) profile" evidence="9">
    <location>
        <begin position="22"/>
        <end position="406"/>
    </location>
</feature>
<keyword evidence="7 8" id="KW-0472">Membrane</keyword>
<evidence type="ECO:0000256" key="1">
    <source>
        <dbReference type="ARBA" id="ARBA00004651"/>
    </source>
</evidence>
<comment type="similarity">
    <text evidence="2 8">Belongs to the major facilitator superfamily. Bcr/CmlA family.</text>
</comment>
<dbReference type="STRING" id="1117702.AQZ52_07735"/>
<keyword evidence="11" id="KW-1185">Reference proteome</keyword>
<reference evidence="10 11" key="1">
    <citation type="submission" date="2015-10" db="EMBL/GenBank/DDBJ databases">
        <title>Draft genome sequence of Novosphingobium fuchskuhlense DSM 25065 isolated from a surface water sample of the southwest basin of Lake Grosse Fuchskuhle.</title>
        <authorList>
            <person name="Ruckert C."/>
            <person name="Winkler A."/>
            <person name="Glaeser J."/>
            <person name="Grossart H.-P."/>
            <person name="Kalinowski J."/>
            <person name="Glaeser S."/>
        </authorList>
    </citation>
    <scope>NUCLEOTIDE SEQUENCE [LARGE SCALE GENOMIC DNA]</scope>
    <source>
        <strain evidence="10 11">FNE08-7</strain>
    </source>
</reference>